<proteinExistence type="predicted"/>
<dbReference type="Proteomes" id="UP000095605">
    <property type="component" value="Unassembled WGS sequence"/>
</dbReference>
<dbReference type="OrthoDB" id="3969726at2759"/>
<keyword evidence="1" id="KW-0812">Transmembrane</keyword>
<keyword evidence="3" id="KW-1185">Reference proteome</keyword>
<gene>
    <name evidence="2" type="ORF">AWRI3578_g3071</name>
</gene>
<evidence type="ECO:0000313" key="3">
    <source>
        <dbReference type="Proteomes" id="UP000095605"/>
    </source>
</evidence>
<dbReference type="EMBL" id="LPNL01000007">
    <property type="protein sequence ID" value="OEJ83475.1"/>
    <property type="molecule type" value="Genomic_DNA"/>
</dbReference>
<name>A0A1E5R979_9ASCO</name>
<evidence type="ECO:0000313" key="2">
    <source>
        <dbReference type="EMBL" id="OEJ83475.1"/>
    </source>
</evidence>
<feature type="transmembrane region" description="Helical" evidence="1">
    <location>
        <begin position="72"/>
        <end position="92"/>
    </location>
</feature>
<evidence type="ECO:0000256" key="1">
    <source>
        <dbReference type="SAM" id="Phobius"/>
    </source>
</evidence>
<keyword evidence="1" id="KW-1133">Transmembrane helix</keyword>
<comment type="caution">
    <text evidence="2">The sequence shown here is derived from an EMBL/GenBank/DDBJ whole genome shotgun (WGS) entry which is preliminary data.</text>
</comment>
<reference evidence="3" key="1">
    <citation type="journal article" date="2016" name="Genome Announc.">
        <title>Genome sequences of three species of Hanseniaspora isolated from spontaneous wine fermentations.</title>
        <authorList>
            <person name="Sternes P.R."/>
            <person name="Lee D."/>
            <person name="Kutyna D.R."/>
            <person name="Borneman A.R."/>
        </authorList>
    </citation>
    <scope>NUCLEOTIDE SEQUENCE [LARGE SCALE GENOMIC DNA]</scope>
    <source>
        <strain evidence="3">AWRI3578</strain>
    </source>
</reference>
<organism evidence="2 3">
    <name type="scientific">Hanseniaspora opuntiae</name>
    <dbReference type="NCBI Taxonomy" id="211096"/>
    <lineage>
        <taxon>Eukaryota</taxon>
        <taxon>Fungi</taxon>
        <taxon>Dikarya</taxon>
        <taxon>Ascomycota</taxon>
        <taxon>Saccharomycotina</taxon>
        <taxon>Saccharomycetes</taxon>
        <taxon>Saccharomycodales</taxon>
        <taxon>Saccharomycodaceae</taxon>
        <taxon>Hanseniaspora</taxon>
    </lineage>
</organism>
<keyword evidence="1" id="KW-0472">Membrane</keyword>
<accession>A0A1E5R979</accession>
<sequence length="99" mass="11536">MANQENFKNEDIALKYLNINTDKFNHEQKLSLQKNPVRRGLEGCNQLLRKAGWLYIGHFPCQLLPMFDSGCVYLAFNLIFVLVVYAALKYAYNLINMFI</sequence>
<protein>
    <submittedName>
        <fullName evidence="2">Uncharacterized protein</fullName>
    </submittedName>
</protein>
<dbReference type="AlphaFoldDB" id="A0A1E5R979"/>